<name>A0A402CBJ6_RHOWR</name>
<sequence length="41" mass="4500">MAAAAAIGKFDVACFDHAAQGVSLNPRRWLADGTRWSLRIR</sequence>
<protein>
    <submittedName>
        <fullName evidence="1">Uncharacterized protein</fullName>
    </submittedName>
</protein>
<dbReference type="Proteomes" id="UP000287519">
    <property type="component" value="Unassembled WGS sequence"/>
</dbReference>
<organism evidence="1 2">
    <name type="scientific">Rhodococcus wratislaviensis</name>
    <name type="common">Tsukamurella wratislaviensis</name>
    <dbReference type="NCBI Taxonomy" id="44752"/>
    <lineage>
        <taxon>Bacteria</taxon>
        <taxon>Bacillati</taxon>
        <taxon>Actinomycetota</taxon>
        <taxon>Actinomycetes</taxon>
        <taxon>Mycobacteriales</taxon>
        <taxon>Nocardiaceae</taxon>
        <taxon>Rhodococcus</taxon>
    </lineage>
</organism>
<gene>
    <name evidence="1" type="ORF">Rhow_004500</name>
</gene>
<proteinExistence type="predicted"/>
<keyword evidence="2" id="KW-1185">Reference proteome</keyword>
<dbReference type="EMBL" id="BHYM01000038">
    <property type="protein sequence ID" value="GCE40857.1"/>
    <property type="molecule type" value="Genomic_DNA"/>
</dbReference>
<reference evidence="1 2" key="1">
    <citation type="submission" date="2018-11" db="EMBL/GenBank/DDBJ databases">
        <title>Microbial catabolism of amino acid.</title>
        <authorList>
            <person name="Hibi M."/>
            <person name="Ogawa J."/>
        </authorList>
    </citation>
    <scope>NUCLEOTIDE SEQUENCE [LARGE SCALE GENOMIC DNA]</scope>
    <source>
        <strain evidence="1 2">C31-06</strain>
    </source>
</reference>
<comment type="caution">
    <text evidence="1">The sequence shown here is derived from an EMBL/GenBank/DDBJ whole genome shotgun (WGS) entry which is preliminary data.</text>
</comment>
<accession>A0A402CBJ6</accession>
<evidence type="ECO:0000313" key="2">
    <source>
        <dbReference type="Proteomes" id="UP000287519"/>
    </source>
</evidence>
<dbReference type="AlphaFoldDB" id="A0A402CBJ6"/>
<evidence type="ECO:0000313" key="1">
    <source>
        <dbReference type="EMBL" id="GCE40857.1"/>
    </source>
</evidence>